<name>A0A6L5JVT7_RHOTE</name>
<evidence type="ECO:0000256" key="1">
    <source>
        <dbReference type="ARBA" id="ARBA00001974"/>
    </source>
</evidence>
<dbReference type="GO" id="GO:0016705">
    <property type="term" value="F:oxidoreductase activity, acting on paired donors, with incorporation or reduction of molecular oxygen"/>
    <property type="evidence" value="ECO:0007669"/>
    <property type="project" value="InterPro"/>
</dbReference>
<keyword evidence="5" id="KW-0274">FAD</keyword>
<dbReference type="UniPathway" id="UPA00232"/>
<dbReference type="SUPFAM" id="SSF51905">
    <property type="entry name" value="FAD/NAD(P)-binding domain"/>
    <property type="match status" value="1"/>
</dbReference>
<evidence type="ECO:0000256" key="2">
    <source>
        <dbReference type="ARBA" id="ARBA00004749"/>
    </source>
</evidence>
<dbReference type="OrthoDB" id="9769565at2"/>
<evidence type="ECO:0000256" key="4">
    <source>
        <dbReference type="ARBA" id="ARBA00022630"/>
    </source>
</evidence>
<dbReference type="AlphaFoldDB" id="A0A6L5JVT7"/>
<dbReference type="GO" id="GO:0006744">
    <property type="term" value="P:ubiquinone biosynthetic process"/>
    <property type="evidence" value="ECO:0007669"/>
    <property type="project" value="UniProtKB-UniPathway"/>
</dbReference>
<evidence type="ECO:0000313" key="9">
    <source>
        <dbReference type="EMBL" id="MQY51483.1"/>
    </source>
</evidence>
<evidence type="ECO:0000256" key="7">
    <source>
        <dbReference type="ARBA" id="ARBA00023033"/>
    </source>
</evidence>
<evidence type="ECO:0000256" key="5">
    <source>
        <dbReference type="ARBA" id="ARBA00022827"/>
    </source>
</evidence>
<dbReference type="InterPro" id="IPR036188">
    <property type="entry name" value="FAD/NAD-bd_sf"/>
</dbReference>
<dbReference type="InterPro" id="IPR010971">
    <property type="entry name" value="UbiH/COQ6"/>
</dbReference>
<evidence type="ECO:0000259" key="8">
    <source>
        <dbReference type="Pfam" id="PF01494"/>
    </source>
</evidence>
<keyword evidence="7" id="KW-0503">Monooxygenase</keyword>
<dbReference type="NCBIfam" id="TIGR01988">
    <property type="entry name" value="Ubi-OHases"/>
    <property type="match status" value="1"/>
</dbReference>
<organism evidence="9 10">
    <name type="scientific">Rhodocyclus tenuis</name>
    <name type="common">Rhodospirillum tenue</name>
    <dbReference type="NCBI Taxonomy" id="1066"/>
    <lineage>
        <taxon>Bacteria</taxon>
        <taxon>Pseudomonadati</taxon>
        <taxon>Pseudomonadota</taxon>
        <taxon>Betaproteobacteria</taxon>
        <taxon>Rhodocyclales</taxon>
        <taxon>Rhodocyclaceae</taxon>
        <taxon>Rhodocyclus</taxon>
    </lineage>
</organism>
<dbReference type="EMBL" id="WIXJ01000003">
    <property type="protein sequence ID" value="MQY51483.1"/>
    <property type="molecule type" value="Genomic_DNA"/>
</dbReference>
<dbReference type="Pfam" id="PF01494">
    <property type="entry name" value="FAD_binding_3"/>
    <property type="match status" value="1"/>
</dbReference>
<evidence type="ECO:0000256" key="6">
    <source>
        <dbReference type="ARBA" id="ARBA00023002"/>
    </source>
</evidence>
<dbReference type="PROSITE" id="PS01304">
    <property type="entry name" value="UBIH"/>
    <property type="match status" value="1"/>
</dbReference>
<protein>
    <submittedName>
        <fullName evidence="9">2-octaprenyl-6-methoxyphenyl hydroxylase</fullName>
    </submittedName>
</protein>
<sequence length="417" mass="44083">MALASALLAQGRADDAMPRSILLIDRRTQSSDDDPRALALAEGSRRLLRALGAWPADAATPIRRIHVSQRGAFGRAILDAADGADAPFARSSRQHGGDALGHVLRYGALHAALAKTLAPSATTRAPSSPPSATHLQQLGGCQVRTIRAGGDSAVVTLDIAGRPHTLTARLVVHAEGESDAAATRIRDYGQCAIVAEVGLPRGQTHGGVAWERFTRDGPLALLPMGEGFSLVYTVRAERLADLLAEDDSRFLARLNRDFGGRFALSTISPRHAFPLALRLRRAVLAPREVWIGAAAQTLHPVAGQGFNLGLRDAWTLAHAIGASRDDDGTTGDPGDARRLARWAQQRRQDRLGTAAITDGLIRVFGSALPPVALLRGAGLATLDLCPPLRRALTRRMMFGADPVAATPTSPTDPATPA</sequence>
<comment type="pathway">
    <text evidence="2">Cofactor biosynthesis; ubiquinone biosynthesis.</text>
</comment>
<keyword evidence="6" id="KW-0560">Oxidoreductase</keyword>
<dbReference type="GO" id="GO:0071949">
    <property type="term" value="F:FAD binding"/>
    <property type="evidence" value="ECO:0007669"/>
    <property type="project" value="InterPro"/>
</dbReference>
<comment type="similarity">
    <text evidence="3">Belongs to the UbiH/COQ6 family.</text>
</comment>
<keyword evidence="4" id="KW-0285">Flavoprotein</keyword>
<comment type="cofactor">
    <cofactor evidence="1">
        <name>FAD</name>
        <dbReference type="ChEBI" id="CHEBI:57692"/>
    </cofactor>
</comment>
<accession>A0A6L5JVT7</accession>
<comment type="caution">
    <text evidence="9">The sequence shown here is derived from an EMBL/GenBank/DDBJ whole genome shotgun (WGS) entry which is preliminary data.</text>
</comment>
<dbReference type="InterPro" id="IPR051205">
    <property type="entry name" value="UbiH/COQ6_monooxygenase"/>
</dbReference>
<dbReference type="PANTHER" id="PTHR43876:SF7">
    <property type="entry name" value="UBIQUINONE BIOSYNTHESIS MONOOXYGENASE COQ6, MITOCHONDRIAL"/>
    <property type="match status" value="1"/>
</dbReference>
<dbReference type="Proteomes" id="UP000480275">
    <property type="component" value="Unassembled WGS sequence"/>
</dbReference>
<evidence type="ECO:0000313" key="10">
    <source>
        <dbReference type="Proteomes" id="UP000480275"/>
    </source>
</evidence>
<feature type="domain" description="FAD-binding" evidence="8">
    <location>
        <begin position="22"/>
        <end position="322"/>
    </location>
</feature>
<dbReference type="InterPro" id="IPR002938">
    <property type="entry name" value="FAD-bd"/>
</dbReference>
<proteinExistence type="inferred from homology"/>
<dbReference type="InterPro" id="IPR018168">
    <property type="entry name" value="Ubi_Hdrlase_CS"/>
</dbReference>
<dbReference type="GO" id="GO:0004497">
    <property type="term" value="F:monooxygenase activity"/>
    <property type="evidence" value="ECO:0007669"/>
    <property type="project" value="UniProtKB-KW"/>
</dbReference>
<dbReference type="PANTHER" id="PTHR43876">
    <property type="entry name" value="UBIQUINONE BIOSYNTHESIS MONOOXYGENASE COQ6, MITOCHONDRIAL"/>
    <property type="match status" value="1"/>
</dbReference>
<dbReference type="Gene3D" id="3.50.50.60">
    <property type="entry name" value="FAD/NAD(P)-binding domain"/>
    <property type="match status" value="2"/>
</dbReference>
<reference evidence="9 10" key="1">
    <citation type="submission" date="2019-10" db="EMBL/GenBank/DDBJ databases">
        <title>Whole-genome sequence of the purple nonsulfur photosynthetic bacterium Rhodocyclus tenuis.</title>
        <authorList>
            <person name="Kyndt J.A."/>
            <person name="Meyer T.E."/>
        </authorList>
    </citation>
    <scope>NUCLEOTIDE SEQUENCE [LARGE SCALE GENOMIC DNA]</scope>
    <source>
        <strain evidence="9 10">DSM 110</strain>
    </source>
</reference>
<evidence type="ECO:0000256" key="3">
    <source>
        <dbReference type="ARBA" id="ARBA00005349"/>
    </source>
</evidence>
<gene>
    <name evidence="9" type="ORF">GHK24_06815</name>
</gene>